<keyword evidence="3" id="KW-1185">Reference proteome</keyword>
<protein>
    <submittedName>
        <fullName evidence="2">Uncharacterized protein</fullName>
    </submittedName>
</protein>
<dbReference type="EMBL" id="JAWQEG010000179">
    <property type="protein sequence ID" value="KAK3893751.1"/>
    <property type="molecule type" value="Genomic_DNA"/>
</dbReference>
<dbReference type="Proteomes" id="UP001286313">
    <property type="component" value="Unassembled WGS sequence"/>
</dbReference>
<evidence type="ECO:0000313" key="2">
    <source>
        <dbReference type="EMBL" id="KAK3893751.1"/>
    </source>
</evidence>
<proteinExistence type="predicted"/>
<name>A0AAE1L272_PETCI</name>
<evidence type="ECO:0000313" key="3">
    <source>
        <dbReference type="Proteomes" id="UP001286313"/>
    </source>
</evidence>
<accession>A0AAE1L272</accession>
<sequence length="144" mass="16363">MHGFTEVPLHLHHIDPSMLVTEECDCMDEDDSYAETYMEPHHYPDVPPPPPPSRRDSDTILVHPHHPQVTIPHTCTTRTTRVTFSESHYIDPPSSEPHYIDHTPQSHYIDASAPQSHYLDSTGSQSHPGHYIDAHPPPPHTFTN</sequence>
<feature type="region of interest" description="Disordered" evidence="1">
    <location>
        <begin position="115"/>
        <end position="144"/>
    </location>
</feature>
<dbReference type="AlphaFoldDB" id="A0AAE1L272"/>
<feature type="compositionally biased region" description="Polar residues" evidence="1">
    <location>
        <begin position="115"/>
        <end position="127"/>
    </location>
</feature>
<gene>
    <name evidence="2" type="ORF">Pcinc_002454</name>
</gene>
<organism evidence="2 3">
    <name type="scientific">Petrolisthes cinctipes</name>
    <name type="common">Flat porcelain crab</name>
    <dbReference type="NCBI Taxonomy" id="88211"/>
    <lineage>
        <taxon>Eukaryota</taxon>
        <taxon>Metazoa</taxon>
        <taxon>Ecdysozoa</taxon>
        <taxon>Arthropoda</taxon>
        <taxon>Crustacea</taxon>
        <taxon>Multicrustacea</taxon>
        <taxon>Malacostraca</taxon>
        <taxon>Eumalacostraca</taxon>
        <taxon>Eucarida</taxon>
        <taxon>Decapoda</taxon>
        <taxon>Pleocyemata</taxon>
        <taxon>Anomura</taxon>
        <taxon>Galatheoidea</taxon>
        <taxon>Porcellanidae</taxon>
        <taxon>Petrolisthes</taxon>
    </lineage>
</organism>
<feature type="compositionally biased region" description="Pro residues" evidence="1">
    <location>
        <begin position="135"/>
        <end position="144"/>
    </location>
</feature>
<evidence type="ECO:0000256" key="1">
    <source>
        <dbReference type="SAM" id="MobiDB-lite"/>
    </source>
</evidence>
<reference evidence="2" key="1">
    <citation type="submission" date="2023-10" db="EMBL/GenBank/DDBJ databases">
        <title>Genome assemblies of two species of porcelain crab, Petrolisthes cinctipes and Petrolisthes manimaculis (Anomura: Porcellanidae).</title>
        <authorList>
            <person name="Angst P."/>
        </authorList>
    </citation>
    <scope>NUCLEOTIDE SEQUENCE</scope>
    <source>
        <strain evidence="2">PB745_01</strain>
        <tissue evidence="2">Gill</tissue>
    </source>
</reference>
<feature type="region of interest" description="Disordered" evidence="1">
    <location>
        <begin position="38"/>
        <end position="59"/>
    </location>
</feature>
<comment type="caution">
    <text evidence="2">The sequence shown here is derived from an EMBL/GenBank/DDBJ whole genome shotgun (WGS) entry which is preliminary data.</text>
</comment>